<dbReference type="PROSITE" id="PS00440">
    <property type="entry name" value="ACYLTRANSF_C_2"/>
    <property type="match status" value="1"/>
</dbReference>
<organism evidence="12 13">
    <name type="scientific">Cherax quadricarinatus</name>
    <name type="common">Australian red claw crayfish</name>
    <dbReference type="NCBI Taxonomy" id="27406"/>
    <lineage>
        <taxon>Eukaryota</taxon>
        <taxon>Metazoa</taxon>
        <taxon>Ecdysozoa</taxon>
        <taxon>Arthropoda</taxon>
        <taxon>Crustacea</taxon>
        <taxon>Multicrustacea</taxon>
        <taxon>Malacostraca</taxon>
        <taxon>Eumalacostraca</taxon>
        <taxon>Eucarida</taxon>
        <taxon>Decapoda</taxon>
        <taxon>Pleocyemata</taxon>
        <taxon>Astacidea</taxon>
        <taxon>Parastacoidea</taxon>
        <taxon>Parastacidae</taxon>
        <taxon>Cherax</taxon>
    </lineage>
</organism>
<gene>
    <name evidence="12" type="ORF">OTU49_001352</name>
</gene>
<sequence length="665" mass="74940">MLLTHSKIIKVQLKQILKTVKGSVVRGLHTTSIYTSSVQDDYRYIHRSKIPTMHFQKSLLRLPIPDLDKTCTRYLRSQKALLSDEEYSATKRAVDQFKEGSGMDLHAQLKQKDKANKHTSYISDPWFDMYLSDRVPVVLNYNPFMAFHPEERPGYSDPVIRATNTLVSSLRYMCTLRDSVLEPVVYHLNPAKSDNQRFRNIMRWMPTSLASYAAYALKVFPLDMSQFGNLFHSTRIPEIGKDSLKCDPHARHMLFMKNGHFYIFDVFDRDGNILPPEHIHACISYIAKDQTPPPKYPIAIFSSENRNTWAACRAELLAAGNEAALNAIDCAAFNIVFDDVEVGSQPEKIFHTFLYGNGKNRWFDKSFSVIFTSDGQGALNFEHSWGDGVAVMSYFNEVAKDVQEKPSIHPESVPANIDASQFVRRLEFNLTSNLEAAINKAIQTYETNISTLQVNVLESKILSKNLCKKYKVSPDAMMQLGFQVAYYLQHGMVVATYESCSTAAFKHGRTETIRPATLETTEFAKAVSRSQPPSNADLKKLIMECSKYHGMLTKEAAMGQGFDRHLFGLRKLAEAQGGRMPDLFIDPAYAKINHNILSTSTLPSAAISFGGFAPVVRDGFGVGYQIQDDWLGLVLSSYHPHRDGAGFIECAEKAYKIIHDALTNP</sequence>
<dbReference type="GO" id="GO:0005739">
    <property type="term" value="C:mitochondrion"/>
    <property type="evidence" value="ECO:0007669"/>
    <property type="project" value="TreeGrafter"/>
</dbReference>
<evidence type="ECO:0000313" key="13">
    <source>
        <dbReference type="Proteomes" id="UP001445076"/>
    </source>
</evidence>
<dbReference type="PANTHER" id="PTHR22589:SF16">
    <property type="entry name" value="CARNITINE O-PALMITOYLTRANSFERASE 2, MITOCHONDRIAL"/>
    <property type="match status" value="1"/>
</dbReference>
<evidence type="ECO:0000313" key="12">
    <source>
        <dbReference type="EMBL" id="KAK8743286.1"/>
    </source>
</evidence>
<evidence type="ECO:0000256" key="6">
    <source>
        <dbReference type="ARBA" id="ARBA00023098"/>
    </source>
</evidence>
<name>A0AAW0XVT1_CHEQU</name>
<keyword evidence="3" id="KW-0813">Transport</keyword>
<dbReference type="GO" id="GO:0004095">
    <property type="term" value="F:carnitine O-palmitoyltransferase activity"/>
    <property type="evidence" value="ECO:0007669"/>
    <property type="project" value="TreeGrafter"/>
</dbReference>
<dbReference type="Proteomes" id="UP001445076">
    <property type="component" value="Unassembled WGS sequence"/>
</dbReference>
<keyword evidence="6" id="KW-0443">Lipid metabolism</keyword>
<evidence type="ECO:0000256" key="4">
    <source>
        <dbReference type="ARBA" id="ARBA00022679"/>
    </source>
</evidence>
<keyword evidence="13" id="KW-1185">Reference proteome</keyword>
<dbReference type="FunFam" id="1.10.275.20:FF:000001">
    <property type="entry name" value="carnitine O-palmitoyltransferase 2, mitochondrial"/>
    <property type="match status" value="1"/>
</dbReference>
<comment type="pathway">
    <text evidence="1">Lipid metabolism; fatty acid beta-oxidation.</text>
</comment>
<dbReference type="Gene3D" id="3.30.559.70">
    <property type="entry name" value="Choline/Carnitine o-acyltransferase, domain 2"/>
    <property type="match status" value="1"/>
</dbReference>
<evidence type="ECO:0000256" key="10">
    <source>
        <dbReference type="RuleBase" id="RU003801"/>
    </source>
</evidence>
<dbReference type="Gene3D" id="1.10.275.20">
    <property type="entry name" value="Choline/Carnitine o-acyltransferase"/>
    <property type="match status" value="1"/>
</dbReference>
<comment type="caution">
    <text evidence="12">The sequence shown here is derived from an EMBL/GenBank/DDBJ whole genome shotgun (WGS) entry which is preliminary data.</text>
</comment>
<dbReference type="PANTHER" id="PTHR22589">
    <property type="entry name" value="CARNITINE O-ACYLTRANSFERASE"/>
    <property type="match status" value="1"/>
</dbReference>
<proteinExistence type="inferred from homology"/>
<dbReference type="EMBL" id="JARKIK010000025">
    <property type="protein sequence ID" value="KAK8743285.1"/>
    <property type="molecule type" value="Genomic_DNA"/>
</dbReference>
<dbReference type="InterPro" id="IPR023213">
    <property type="entry name" value="CAT-like_dom_sf"/>
</dbReference>
<accession>A0AAW0XVT1</accession>
<reference evidence="12" key="2">
    <citation type="submission" date="2024-01" db="EMBL/GenBank/DDBJ databases">
        <authorList>
            <person name="He J."/>
            <person name="Wang M."/>
            <person name="Zheng J."/>
            <person name="Liu Z."/>
        </authorList>
    </citation>
    <scope>NUCLEOTIDE SEQUENCE</scope>
    <source>
        <strain evidence="12">ZL_2023a</strain>
        <tissue evidence="12">Muscle</tissue>
    </source>
</reference>
<keyword evidence="5" id="KW-0276">Fatty acid metabolism</keyword>
<comment type="catalytic activity">
    <reaction evidence="8">
        <text>4,8-dimethylnonanoyl-CoA + (R)-carnitine = O-4,8-dimethylnonanoyl-(R)-carnitine + CoA</text>
        <dbReference type="Rhea" id="RHEA:44860"/>
        <dbReference type="ChEBI" id="CHEBI:16347"/>
        <dbReference type="ChEBI" id="CHEBI:57287"/>
        <dbReference type="ChEBI" id="CHEBI:77061"/>
        <dbReference type="ChEBI" id="CHEBI:84654"/>
    </reaction>
</comment>
<evidence type="ECO:0000256" key="5">
    <source>
        <dbReference type="ARBA" id="ARBA00022832"/>
    </source>
</evidence>
<dbReference type="InterPro" id="IPR042572">
    <property type="entry name" value="Carn_acyl_trans_N"/>
</dbReference>
<protein>
    <recommendedName>
        <fullName evidence="11">Choline/carnitine acyltransferase domain-containing protein</fullName>
    </recommendedName>
</protein>
<evidence type="ECO:0000259" key="11">
    <source>
        <dbReference type="Pfam" id="PF00755"/>
    </source>
</evidence>
<dbReference type="Gene3D" id="3.30.559.10">
    <property type="entry name" value="Chloramphenicol acetyltransferase-like domain"/>
    <property type="match status" value="1"/>
</dbReference>
<dbReference type="SUPFAM" id="SSF52777">
    <property type="entry name" value="CoA-dependent acyltransferases"/>
    <property type="match status" value="2"/>
</dbReference>
<feature type="domain" description="Choline/carnitine acyltransferase" evidence="11">
    <location>
        <begin position="62"/>
        <end position="650"/>
    </location>
</feature>
<keyword evidence="7 10" id="KW-0012">Acyltransferase</keyword>
<dbReference type="Pfam" id="PF00755">
    <property type="entry name" value="Carn_acyltransf"/>
    <property type="match status" value="1"/>
</dbReference>
<evidence type="ECO:0000256" key="7">
    <source>
        <dbReference type="ARBA" id="ARBA00023315"/>
    </source>
</evidence>
<evidence type="ECO:0000256" key="1">
    <source>
        <dbReference type="ARBA" id="ARBA00005005"/>
    </source>
</evidence>
<keyword evidence="4 10" id="KW-0808">Transferase</keyword>
<evidence type="ECO:0000256" key="2">
    <source>
        <dbReference type="ARBA" id="ARBA00005232"/>
    </source>
</evidence>
<evidence type="ECO:0000256" key="3">
    <source>
        <dbReference type="ARBA" id="ARBA00022448"/>
    </source>
</evidence>
<evidence type="ECO:0000256" key="9">
    <source>
        <dbReference type="PIRSR" id="PIRSR600542-1"/>
    </source>
</evidence>
<dbReference type="GO" id="GO:0006635">
    <property type="term" value="P:fatty acid beta-oxidation"/>
    <property type="evidence" value="ECO:0007669"/>
    <property type="project" value="TreeGrafter"/>
</dbReference>
<feature type="active site" description="Proton acceptor" evidence="9">
    <location>
        <position position="383"/>
    </location>
</feature>
<dbReference type="InterPro" id="IPR000542">
    <property type="entry name" value="Carn_acyl_trans"/>
</dbReference>
<evidence type="ECO:0000256" key="8">
    <source>
        <dbReference type="ARBA" id="ARBA00048999"/>
    </source>
</evidence>
<dbReference type="Gene3D" id="1.20.1280.180">
    <property type="match status" value="1"/>
</dbReference>
<comment type="similarity">
    <text evidence="2 10">Belongs to the carnitine/choline acetyltransferase family.</text>
</comment>
<dbReference type="InterPro" id="IPR039551">
    <property type="entry name" value="Cho/carn_acyl_trans"/>
</dbReference>
<dbReference type="AlphaFoldDB" id="A0AAW0XVT1"/>
<reference evidence="12 13" key="1">
    <citation type="journal article" date="2024" name="BMC Genomics">
        <title>Genome assembly of redclaw crayfish (Cherax quadricarinatus) provides insights into its immune adaptation and hypoxia tolerance.</title>
        <authorList>
            <person name="Liu Z."/>
            <person name="Zheng J."/>
            <person name="Li H."/>
            <person name="Fang K."/>
            <person name="Wang S."/>
            <person name="He J."/>
            <person name="Zhou D."/>
            <person name="Weng S."/>
            <person name="Chi M."/>
            <person name="Gu Z."/>
            <person name="He J."/>
            <person name="Li F."/>
            <person name="Wang M."/>
        </authorList>
    </citation>
    <scope>NUCLEOTIDE SEQUENCE [LARGE SCALE GENOMIC DNA]</scope>
    <source>
        <strain evidence="12">ZL_2023a</strain>
    </source>
</reference>
<dbReference type="EMBL" id="JARKIK010000025">
    <property type="protein sequence ID" value="KAK8743286.1"/>
    <property type="molecule type" value="Genomic_DNA"/>
</dbReference>
<dbReference type="InterPro" id="IPR042231">
    <property type="entry name" value="Cho/carn_acyl_trans_2"/>
</dbReference>